<name>A0ABN3LTT2_9ACTN</name>
<gene>
    <name evidence="2" type="ORF">GCM10010406_26420</name>
</gene>
<sequence>MREVNSGLGGVTAGCDTLSVSEGFSRWYRGRLVGGPFRPFDPGECDALERETGAPLPPAYRAFLESAGGERLDYTIRIPACEPEPLQGFGDLHRLGRDDAGEYGWGTLLGEYRRSRDVWLAENVSSTGLLPIARNGGGDTLFLDLNPATHGRLHAFVHAVPLPGYLDSPVFAKVAEDFNAYLDSLFVDPDMAEDTWADVAASDPSDPWRRTVEEWLDKETPGWRAEAWAVS</sequence>
<evidence type="ECO:0000313" key="3">
    <source>
        <dbReference type="Proteomes" id="UP001501358"/>
    </source>
</evidence>
<dbReference type="InterPro" id="IPR037883">
    <property type="entry name" value="Knr4/Smi1-like_sf"/>
</dbReference>
<reference evidence="2 3" key="1">
    <citation type="journal article" date="2019" name="Int. J. Syst. Evol. Microbiol.">
        <title>The Global Catalogue of Microorganisms (GCM) 10K type strain sequencing project: providing services to taxonomists for standard genome sequencing and annotation.</title>
        <authorList>
            <consortium name="The Broad Institute Genomics Platform"/>
            <consortium name="The Broad Institute Genome Sequencing Center for Infectious Disease"/>
            <person name="Wu L."/>
            <person name="Ma J."/>
        </authorList>
    </citation>
    <scope>NUCLEOTIDE SEQUENCE [LARGE SCALE GENOMIC DNA]</scope>
    <source>
        <strain evidence="2 3">JCM 6307</strain>
    </source>
</reference>
<keyword evidence="3" id="KW-1185">Reference proteome</keyword>
<protein>
    <recommendedName>
        <fullName evidence="1">Knr4/Smi1-like domain-containing protein</fullName>
    </recommendedName>
</protein>
<dbReference type="PROSITE" id="PS51257">
    <property type="entry name" value="PROKAR_LIPOPROTEIN"/>
    <property type="match status" value="1"/>
</dbReference>
<evidence type="ECO:0000313" key="2">
    <source>
        <dbReference type="EMBL" id="GAA2488930.1"/>
    </source>
</evidence>
<feature type="domain" description="Knr4/Smi1-like" evidence="1">
    <location>
        <begin position="39"/>
        <end position="218"/>
    </location>
</feature>
<dbReference type="InterPro" id="IPR018958">
    <property type="entry name" value="Knr4/Smi1-like_dom"/>
</dbReference>
<evidence type="ECO:0000259" key="1">
    <source>
        <dbReference type="SMART" id="SM00860"/>
    </source>
</evidence>
<dbReference type="Gene3D" id="3.40.1580.10">
    <property type="entry name" value="SMI1/KNR4-like"/>
    <property type="match status" value="1"/>
</dbReference>
<dbReference type="EMBL" id="BAAATA010000012">
    <property type="protein sequence ID" value="GAA2488930.1"/>
    <property type="molecule type" value="Genomic_DNA"/>
</dbReference>
<dbReference type="SUPFAM" id="SSF160631">
    <property type="entry name" value="SMI1/KNR4-like"/>
    <property type="match status" value="1"/>
</dbReference>
<dbReference type="Proteomes" id="UP001501358">
    <property type="component" value="Unassembled WGS sequence"/>
</dbReference>
<proteinExistence type="predicted"/>
<dbReference type="Pfam" id="PF09346">
    <property type="entry name" value="SMI1_KNR4"/>
    <property type="match status" value="1"/>
</dbReference>
<organism evidence="2 3">
    <name type="scientific">Streptomyces thermolineatus</name>
    <dbReference type="NCBI Taxonomy" id="44033"/>
    <lineage>
        <taxon>Bacteria</taxon>
        <taxon>Bacillati</taxon>
        <taxon>Actinomycetota</taxon>
        <taxon>Actinomycetes</taxon>
        <taxon>Kitasatosporales</taxon>
        <taxon>Streptomycetaceae</taxon>
        <taxon>Streptomyces</taxon>
    </lineage>
</organism>
<comment type="caution">
    <text evidence="2">The sequence shown here is derived from an EMBL/GenBank/DDBJ whole genome shotgun (WGS) entry which is preliminary data.</text>
</comment>
<dbReference type="SMART" id="SM00860">
    <property type="entry name" value="SMI1_KNR4"/>
    <property type="match status" value="1"/>
</dbReference>
<accession>A0ABN3LTT2</accession>